<dbReference type="InterPro" id="IPR036890">
    <property type="entry name" value="HATPase_C_sf"/>
</dbReference>
<dbReference type="PROSITE" id="PS50109">
    <property type="entry name" value="HIS_KIN"/>
    <property type="match status" value="1"/>
</dbReference>
<dbReference type="PANTHER" id="PTHR44936">
    <property type="entry name" value="SENSOR PROTEIN CREC"/>
    <property type="match status" value="1"/>
</dbReference>
<evidence type="ECO:0000256" key="6">
    <source>
        <dbReference type="ARBA" id="ARBA00022840"/>
    </source>
</evidence>
<protein>
    <recommendedName>
        <fullName evidence="2">histidine kinase</fullName>
        <ecNumber evidence="2">2.7.13.3</ecNumber>
    </recommendedName>
</protein>
<feature type="transmembrane region" description="Helical" evidence="7">
    <location>
        <begin position="12"/>
        <end position="32"/>
    </location>
</feature>
<dbReference type="PANTHER" id="PTHR44936:SF10">
    <property type="entry name" value="SENSOR PROTEIN RSTB"/>
    <property type="match status" value="1"/>
</dbReference>
<organism evidence="9 10">
    <name type="scientific">Alcanivorax borkumensis (strain ATCC 700651 / DSM 11573 / NCIMB 13689 / SK2)</name>
    <dbReference type="NCBI Taxonomy" id="393595"/>
    <lineage>
        <taxon>Bacteria</taxon>
        <taxon>Pseudomonadati</taxon>
        <taxon>Pseudomonadota</taxon>
        <taxon>Gammaproteobacteria</taxon>
        <taxon>Oceanospirillales</taxon>
        <taxon>Alcanivoracaceae</taxon>
        <taxon>Alcanivorax</taxon>
    </lineage>
</organism>
<dbReference type="Proteomes" id="UP000008871">
    <property type="component" value="Chromosome"/>
</dbReference>
<dbReference type="RefSeq" id="WP_011588028.1">
    <property type="nucleotide sequence ID" value="NC_008260.1"/>
</dbReference>
<proteinExistence type="predicted"/>
<name>Q0VRK6_ALCBS</name>
<keyword evidence="4" id="KW-0547">Nucleotide-binding</keyword>
<evidence type="ECO:0000313" key="9">
    <source>
        <dbReference type="EMBL" id="CAL16192.1"/>
    </source>
</evidence>
<dbReference type="eggNOG" id="COG0642">
    <property type="taxonomic scope" value="Bacteria"/>
</dbReference>
<dbReference type="STRING" id="393595.ABO_0744"/>
<dbReference type="InterPro" id="IPR005467">
    <property type="entry name" value="His_kinase_dom"/>
</dbReference>
<comment type="catalytic activity">
    <reaction evidence="1">
        <text>ATP + protein L-histidine = ADP + protein N-phospho-L-histidine.</text>
        <dbReference type="EC" id="2.7.13.3"/>
    </reaction>
</comment>
<dbReference type="HOGENOM" id="CLU_688183_0_0_6"/>
<dbReference type="EMBL" id="AM286690">
    <property type="protein sequence ID" value="CAL16192.1"/>
    <property type="molecule type" value="Genomic_DNA"/>
</dbReference>
<accession>Q0VRK6</accession>
<gene>
    <name evidence="9" type="ordered locus">ABO_0744</name>
</gene>
<dbReference type="GO" id="GO:0005886">
    <property type="term" value="C:plasma membrane"/>
    <property type="evidence" value="ECO:0007669"/>
    <property type="project" value="TreeGrafter"/>
</dbReference>
<dbReference type="Gene3D" id="3.30.565.10">
    <property type="entry name" value="Histidine kinase-like ATPase, C-terminal domain"/>
    <property type="match status" value="1"/>
</dbReference>
<keyword evidence="7" id="KW-0812">Transmembrane</keyword>
<keyword evidence="7" id="KW-1133">Transmembrane helix</keyword>
<dbReference type="InterPro" id="IPR003594">
    <property type="entry name" value="HATPase_dom"/>
</dbReference>
<dbReference type="OrthoDB" id="6074506at2"/>
<dbReference type="GO" id="GO:0000155">
    <property type="term" value="F:phosphorelay sensor kinase activity"/>
    <property type="evidence" value="ECO:0007669"/>
    <property type="project" value="InterPro"/>
</dbReference>
<feature type="transmembrane region" description="Helical" evidence="7">
    <location>
        <begin position="119"/>
        <end position="138"/>
    </location>
</feature>
<feature type="transmembrane region" description="Helical" evidence="7">
    <location>
        <begin position="158"/>
        <end position="178"/>
    </location>
</feature>
<dbReference type="SUPFAM" id="SSF47384">
    <property type="entry name" value="Homodimeric domain of signal transducing histidine kinase"/>
    <property type="match status" value="1"/>
</dbReference>
<feature type="transmembrane region" description="Helical" evidence="7">
    <location>
        <begin position="38"/>
        <end position="60"/>
    </location>
</feature>
<evidence type="ECO:0000313" key="10">
    <source>
        <dbReference type="Proteomes" id="UP000008871"/>
    </source>
</evidence>
<evidence type="ECO:0000259" key="8">
    <source>
        <dbReference type="PROSITE" id="PS50109"/>
    </source>
</evidence>
<evidence type="ECO:0000256" key="1">
    <source>
        <dbReference type="ARBA" id="ARBA00000085"/>
    </source>
</evidence>
<evidence type="ECO:0000256" key="2">
    <source>
        <dbReference type="ARBA" id="ARBA00012438"/>
    </source>
</evidence>
<dbReference type="GO" id="GO:0005524">
    <property type="term" value="F:ATP binding"/>
    <property type="evidence" value="ECO:0007669"/>
    <property type="project" value="UniProtKB-KW"/>
</dbReference>
<dbReference type="SUPFAM" id="SSF55874">
    <property type="entry name" value="ATPase domain of HSP90 chaperone/DNA topoisomerase II/histidine kinase"/>
    <property type="match status" value="1"/>
</dbReference>
<dbReference type="AlphaFoldDB" id="Q0VRK6"/>
<dbReference type="KEGG" id="abo:ABO_0744"/>
<evidence type="ECO:0000256" key="7">
    <source>
        <dbReference type="SAM" id="Phobius"/>
    </source>
</evidence>
<feature type="domain" description="Histidine kinase" evidence="8">
    <location>
        <begin position="211"/>
        <end position="378"/>
    </location>
</feature>
<keyword evidence="10" id="KW-1185">Reference proteome</keyword>
<dbReference type="InterPro" id="IPR036097">
    <property type="entry name" value="HisK_dim/P_sf"/>
</dbReference>
<evidence type="ECO:0000256" key="3">
    <source>
        <dbReference type="ARBA" id="ARBA00022679"/>
    </source>
</evidence>
<reference evidence="9 10" key="1">
    <citation type="journal article" date="2006" name="Nat. Biotechnol.">
        <title>Genome sequence of the ubiquitous hydrocarbon-degrading marine bacterium Alcanivorax borkumensis.</title>
        <authorList>
            <person name="Schneiker S."/>
            <person name="Martins dos Santos V.A.P."/>
            <person name="Bartels D."/>
            <person name="Bekel T."/>
            <person name="Brecht M."/>
            <person name="Buhrmester J."/>
            <person name="Chernikova T.N."/>
            <person name="Denaro R."/>
            <person name="Ferrer M."/>
            <person name="Gertler C."/>
            <person name="Goesmann A."/>
            <person name="Golyshina O.V."/>
            <person name="Kaminski F."/>
            <person name="Khachane A.N."/>
            <person name="Lang S."/>
            <person name="Linke B."/>
            <person name="McHardy A.C."/>
            <person name="Meyer F."/>
            <person name="Nechitaylo T."/>
            <person name="Puehler A."/>
            <person name="Regenhardt D."/>
            <person name="Rupp O."/>
            <person name="Sabirova J.S."/>
            <person name="Selbitschka W."/>
            <person name="Yakimov M.M."/>
            <person name="Timmis K.N."/>
            <person name="Vorhoelter F.-J."/>
            <person name="Weidner S."/>
            <person name="Kaiser O."/>
            <person name="Golyshin P.N."/>
        </authorList>
    </citation>
    <scope>NUCLEOTIDE SEQUENCE [LARGE SCALE GENOMIC DNA]</scope>
    <source>
        <strain evidence="10">ATCC 700651 / DSM 11573 / NCIMB 13689 / SK2</strain>
    </source>
</reference>
<keyword evidence="7" id="KW-0472">Membrane</keyword>
<feature type="transmembrane region" description="Helical" evidence="7">
    <location>
        <begin position="72"/>
        <end position="92"/>
    </location>
</feature>
<dbReference type="EC" id="2.7.13.3" evidence="2"/>
<keyword evidence="6" id="KW-0067">ATP-binding</keyword>
<keyword evidence="3" id="KW-0808">Transferase</keyword>
<dbReference type="SMART" id="SM00387">
    <property type="entry name" value="HATPase_c"/>
    <property type="match status" value="1"/>
</dbReference>
<evidence type="ECO:0000256" key="5">
    <source>
        <dbReference type="ARBA" id="ARBA00022777"/>
    </source>
</evidence>
<keyword evidence="5" id="KW-0418">Kinase</keyword>
<sequence length="400" mass="43849">MDNRPPLLNWRLRLIWLRSLLVLAITLALIVLQRFGHSGYQLAELGWLGALLLPNLVTLLTRKAPSQRHSQLLTLELAMDAILFAGLIQGFGGAGNPLSFYLLVPALMASLTLPMANGILVALLALAGYMVSLSWYQMPAMNSPLHALTHQLSGLHSTGMAAVFIALLVMLSVLGQVIQRLIQQQQKQQEQALDLAGRREHMYQVAATLADQAHELNTPLGTLVMLADNLIHAPEMPDSLRPEVEQMDHLARNVANRLKQGNEAQLESGLPLSILIQRLQQHLRHLAPTLSVTHTLKADPIVVDSQSWYRVLCNLGYNAMDAGATRLDIIVSDHASQYRLQLSDDGPAHPDSEREGLGMGLTLVHSALAHIGAELEMDFGHSWTQARIHWAHTDSPGAGS</sequence>
<evidence type="ECO:0000256" key="4">
    <source>
        <dbReference type="ARBA" id="ARBA00022741"/>
    </source>
</evidence>
<dbReference type="InterPro" id="IPR050980">
    <property type="entry name" value="2C_sensor_his_kinase"/>
</dbReference>